<keyword evidence="6" id="KW-1185">Reference proteome</keyword>
<organism evidence="5 6">
    <name type="scientific">Chelatococcus caeni</name>
    <dbReference type="NCBI Taxonomy" id="1348468"/>
    <lineage>
        <taxon>Bacteria</taxon>
        <taxon>Pseudomonadati</taxon>
        <taxon>Pseudomonadota</taxon>
        <taxon>Alphaproteobacteria</taxon>
        <taxon>Hyphomicrobiales</taxon>
        <taxon>Chelatococcaceae</taxon>
        <taxon>Chelatococcus</taxon>
    </lineage>
</organism>
<dbReference type="InterPro" id="IPR011711">
    <property type="entry name" value="GntR_C"/>
</dbReference>
<dbReference type="EMBL" id="JACIEN010000002">
    <property type="protein sequence ID" value="MBB4017543.1"/>
    <property type="molecule type" value="Genomic_DNA"/>
</dbReference>
<evidence type="ECO:0000256" key="2">
    <source>
        <dbReference type="ARBA" id="ARBA00023125"/>
    </source>
</evidence>
<sequence>MASDRSITNETGKLADNVYRAVLGDILSCRLPGGSVIQERKLAAALGVSRSPMRDALNRLEGEGMLVRLTERLLTVRVITLQDYLHSLDLRALVEPQAAALATPRITDEEIGRLDTLLTTLENTQEPTAEQHWTFDDALHGTLAERSGNPFLARTIHEMRRYTKIFERQTVPMRLSAGLVDHRKLVTALTARDADKVKAAMAEHIRKVRKRTLAGL</sequence>
<evidence type="ECO:0000313" key="5">
    <source>
        <dbReference type="EMBL" id="MBB4017543.1"/>
    </source>
</evidence>
<dbReference type="Proteomes" id="UP000577362">
    <property type="component" value="Unassembled WGS sequence"/>
</dbReference>
<dbReference type="InterPro" id="IPR036390">
    <property type="entry name" value="WH_DNA-bd_sf"/>
</dbReference>
<dbReference type="SMART" id="SM00895">
    <property type="entry name" value="FCD"/>
    <property type="match status" value="1"/>
</dbReference>
<comment type="caution">
    <text evidence="5">The sequence shown here is derived from an EMBL/GenBank/DDBJ whole genome shotgun (WGS) entry which is preliminary data.</text>
</comment>
<dbReference type="SMART" id="SM00345">
    <property type="entry name" value="HTH_GNTR"/>
    <property type="match status" value="1"/>
</dbReference>
<evidence type="ECO:0000313" key="6">
    <source>
        <dbReference type="Proteomes" id="UP000577362"/>
    </source>
</evidence>
<keyword evidence="1" id="KW-0805">Transcription regulation</keyword>
<feature type="domain" description="HTH gntR-type" evidence="4">
    <location>
        <begin position="12"/>
        <end position="79"/>
    </location>
</feature>
<evidence type="ECO:0000259" key="4">
    <source>
        <dbReference type="PROSITE" id="PS50949"/>
    </source>
</evidence>
<dbReference type="AlphaFoldDB" id="A0A840BYA4"/>
<dbReference type="Gene3D" id="1.10.10.10">
    <property type="entry name" value="Winged helix-like DNA-binding domain superfamily/Winged helix DNA-binding domain"/>
    <property type="match status" value="1"/>
</dbReference>
<protein>
    <submittedName>
        <fullName evidence="5">DNA-binding GntR family transcriptional regulator</fullName>
    </submittedName>
</protein>
<dbReference type="PRINTS" id="PR00035">
    <property type="entry name" value="HTHGNTR"/>
</dbReference>
<dbReference type="RefSeq" id="WP_183316840.1">
    <property type="nucleotide sequence ID" value="NZ_JACIEN010000002.1"/>
</dbReference>
<dbReference type="SUPFAM" id="SSF46785">
    <property type="entry name" value="Winged helix' DNA-binding domain"/>
    <property type="match status" value="1"/>
</dbReference>
<proteinExistence type="predicted"/>
<dbReference type="Gene3D" id="1.20.120.530">
    <property type="entry name" value="GntR ligand-binding domain-like"/>
    <property type="match status" value="1"/>
</dbReference>
<dbReference type="GO" id="GO:0003677">
    <property type="term" value="F:DNA binding"/>
    <property type="evidence" value="ECO:0007669"/>
    <property type="project" value="UniProtKB-KW"/>
</dbReference>
<keyword evidence="2 5" id="KW-0238">DNA-binding</keyword>
<evidence type="ECO:0000256" key="3">
    <source>
        <dbReference type="ARBA" id="ARBA00023163"/>
    </source>
</evidence>
<reference evidence="5 6" key="1">
    <citation type="submission" date="2020-08" db="EMBL/GenBank/DDBJ databases">
        <title>Genomic Encyclopedia of Type Strains, Phase IV (KMG-IV): sequencing the most valuable type-strain genomes for metagenomic binning, comparative biology and taxonomic classification.</title>
        <authorList>
            <person name="Goeker M."/>
        </authorList>
    </citation>
    <scope>NUCLEOTIDE SEQUENCE [LARGE SCALE GENOMIC DNA]</scope>
    <source>
        <strain evidence="5 6">DSM 103737</strain>
    </source>
</reference>
<evidence type="ECO:0000256" key="1">
    <source>
        <dbReference type="ARBA" id="ARBA00023015"/>
    </source>
</evidence>
<dbReference type="InterPro" id="IPR000524">
    <property type="entry name" value="Tscrpt_reg_HTH_GntR"/>
</dbReference>
<dbReference type="Pfam" id="PF07729">
    <property type="entry name" value="FCD"/>
    <property type="match status" value="1"/>
</dbReference>
<dbReference type="PANTHER" id="PTHR43537">
    <property type="entry name" value="TRANSCRIPTIONAL REGULATOR, GNTR FAMILY"/>
    <property type="match status" value="1"/>
</dbReference>
<dbReference type="GO" id="GO:0003700">
    <property type="term" value="F:DNA-binding transcription factor activity"/>
    <property type="evidence" value="ECO:0007669"/>
    <property type="project" value="InterPro"/>
</dbReference>
<dbReference type="SUPFAM" id="SSF48008">
    <property type="entry name" value="GntR ligand-binding domain-like"/>
    <property type="match status" value="1"/>
</dbReference>
<dbReference type="InterPro" id="IPR036388">
    <property type="entry name" value="WH-like_DNA-bd_sf"/>
</dbReference>
<dbReference type="InterPro" id="IPR008920">
    <property type="entry name" value="TF_FadR/GntR_C"/>
</dbReference>
<dbReference type="PANTHER" id="PTHR43537:SF24">
    <property type="entry name" value="GLUCONATE OPERON TRANSCRIPTIONAL REPRESSOR"/>
    <property type="match status" value="1"/>
</dbReference>
<dbReference type="PROSITE" id="PS50949">
    <property type="entry name" value="HTH_GNTR"/>
    <property type="match status" value="1"/>
</dbReference>
<dbReference type="Pfam" id="PF00392">
    <property type="entry name" value="GntR"/>
    <property type="match status" value="1"/>
</dbReference>
<keyword evidence="3" id="KW-0804">Transcription</keyword>
<accession>A0A840BYA4</accession>
<gene>
    <name evidence="5" type="ORF">GGR16_002572</name>
</gene>
<name>A0A840BYA4_9HYPH</name>